<organism evidence="1 2">
    <name type="scientific">Paenimyroides ceti</name>
    <dbReference type="NCBI Taxonomy" id="395087"/>
    <lineage>
        <taxon>Bacteria</taxon>
        <taxon>Pseudomonadati</taxon>
        <taxon>Bacteroidota</taxon>
        <taxon>Flavobacteriia</taxon>
        <taxon>Flavobacteriales</taxon>
        <taxon>Flavobacteriaceae</taxon>
        <taxon>Paenimyroides</taxon>
    </lineage>
</organism>
<comment type="caution">
    <text evidence="1">The sequence shown here is derived from an EMBL/GenBank/DDBJ whole genome shotgun (WGS) entry which is preliminary data.</text>
</comment>
<gene>
    <name evidence="1" type="ORF">QW060_13810</name>
</gene>
<evidence type="ECO:0000313" key="2">
    <source>
        <dbReference type="Proteomes" id="UP001242368"/>
    </source>
</evidence>
<accession>A0ABT8CUJ7</accession>
<reference evidence="2" key="1">
    <citation type="journal article" date="2019" name="Int. J. Syst. Evol. Microbiol.">
        <title>The Global Catalogue of Microorganisms (GCM) 10K type strain sequencing project: providing services to taxonomists for standard genome sequencing and annotation.</title>
        <authorList>
            <consortium name="The Broad Institute Genomics Platform"/>
            <consortium name="The Broad Institute Genome Sequencing Center for Infectious Disease"/>
            <person name="Wu L."/>
            <person name="Ma J."/>
        </authorList>
    </citation>
    <scope>NUCLEOTIDE SEQUENCE [LARGE SCALE GENOMIC DNA]</scope>
    <source>
        <strain evidence="2">CECT 7184</strain>
    </source>
</reference>
<dbReference type="RefSeq" id="WP_290364063.1">
    <property type="nucleotide sequence ID" value="NZ_JAUFQU010000001.1"/>
</dbReference>
<dbReference type="Proteomes" id="UP001242368">
    <property type="component" value="Unassembled WGS sequence"/>
</dbReference>
<keyword evidence="2" id="KW-1185">Reference proteome</keyword>
<sequence>MLLPILKVHLIRVPDQLQIKSTSAAARLPRGIITKKTAEA</sequence>
<dbReference type="EMBL" id="JAUFQU010000001">
    <property type="protein sequence ID" value="MDN3708182.1"/>
    <property type="molecule type" value="Genomic_DNA"/>
</dbReference>
<proteinExistence type="predicted"/>
<evidence type="ECO:0000313" key="1">
    <source>
        <dbReference type="EMBL" id="MDN3708182.1"/>
    </source>
</evidence>
<protein>
    <submittedName>
        <fullName evidence="1">Uncharacterized protein</fullName>
    </submittedName>
</protein>
<name>A0ABT8CUJ7_9FLAO</name>